<dbReference type="EMBL" id="RBKU01000001">
    <property type="protein sequence ID" value="RKR84030.1"/>
    <property type="molecule type" value="Genomic_DNA"/>
</dbReference>
<gene>
    <name evidence="4" type="ORF">BDD43_4248</name>
</gene>
<dbReference type="Pfam" id="PF07695">
    <property type="entry name" value="7TMR-DISM_7TM"/>
    <property type="match status" value="1"/>
</dbReference>
<dbReference type="InterPro" id="IPR011623">
    <property type="entry name" value="7TMR_DISM_rcpt_extracell_dom1"/>
</dbReference>
<feature type="domain" description="7TM-DISM receptor extracellular" evidence="3">
    <location>
        <begin position="51"/>
        <end position="180"/>
    </location>
</feature>
<dbReference type="AlphaFoldDB" id="A0A495J4X4"/>
<feature type="transmembrane region" description="Helical" evidence="1">
    <location>
        <begin position="376"/>
        <end position="395"/>
    </location>
</feature>
<proteinExistence type="predicted"/>
<evidence type="ECO:0000313" key="4">
    <source>
        <dbReference type="EMBL" id="RKR84030.1"/>
    </source>
</evidence>
<feature type="transmembrane region" description="Helical" evidence="1">
    <location>
        <begin position="342"/>
        <end position="361"/>
    </location>
</feature>
<keyword evidence="1" id="KW-0472">Membrane</keyword>
<protein>
    <submittedName>
        <fullName evidence="4">7TMR-DISM extracellular protein 2</fullName>
    </submittedName>
</protein>
<feature type="transmembrane region" description="Helical" evidence="1">
    <location>
        <begin position="223"/>
        <end position="246"/>
    </location>
</feature>
<dbReference type="Pfam" id="PF07696">
    <property type="entry name" value="7TMR-DISMED2"/>
    <property type="match status" value="1"/>
</dbReference>
<keyword evidence="1" id="KW-0812">Transmembrane</keyword>
<evidence type="ECO:0000313" key="5">
    <source>
        <dbReference type="Proteomes" id="UP000268007"/>
    </source>
</evidence>
<feature type="transmembrane region" description="Helical" evidence="1">
    <location>
        <begin position="194"/>
        <end position="216"/>
    </location>
</feature>
<dbReference type="Gene3D" id="2.60.40.2380">
    <property type="match status" value="1"/>
</dbReference>
<name>A0A495J4X4_9SPHI</name>
<feature type="transmembrane region" description="Helical" evidence="1">
    <location>
        <begin position="291"/>
        <end position="308"/>
    </location>
</feature>
<feature type="transmembrane region" description="Helical" evidence="1">
    <location>
        <begin position="314"/>
        <end position="335"/>
    </location>
</feature>
<comment type="caution">
    <text evidence="4">The sequence shown here is derived from an EMBL/GenBank/DDBJ whole genome shotgun (WGS) entry which is preliminary data.</text>
</comment>
<reference evidence="4 5" key="1">
    <citation type="submission" date="2018-10" db="EMBL/GenBank/DDBJ databases">
        <title>Genomic Encyclopedia of Archaeal and Bacterial Type Strains, Phase II (KMG-II): from individual species to whole genera.</title>
        <authorList>
            <person name="Goeker M."/>
        </authorList>
    </citation>
    <scope>NUCLEOTIDE SEQUENCE [LARGE SCALE GENOMIC DNA]</scope>
    <source>
        <strain evidence="4 5">DSM 18602</strain>
    </source>
</reference>
<feature type="domain" description="7TM-DISM receptor extracellular" evidence="2">
    <location>
        <begin position="193"/>
        <end position="396"/>
    </location>
</feature>
<accession>A0A495J4X4</accession>
<evidence type="ECO:0000259" key="3">
    <source>
        <dbReference type="Pfam" id="PF07696"/>
    </source>
</evidence>
<dbReference type="Proteomes" id="UP000268007">
    <property type="component" value="Unassembled WGS sequence"/>
</dbReference>
<evidence type="ECO:0000259" key="2">
    <source>
        <dbReference type="Pfam" id="PF07695"/>
    </source>
</evidence>
<sequence>MSNRILRYFPFLISIFLLWAITATKVHAQNSVSMDDSVRQHIFSYHEIYEFVDKQGDLKIQDIIKPTVSLRFMPSVSFTPKTYDCEYTYWYRIRLKKSAVVSHENWVLEFYDQTIDHIDMYVELSPGQFKQYRLGAGLGFSNRAFHHKNITFLIDKSLPGDRVYYFAIRSEQPAAVMIVLKNLTWFIQYGLREYILLGALYGMILIFCLYNFLLFFALRQKQYIYYILYNLSIGIYEICSNGIAYQYFWPNSPRWNEIAYGIALYSAATFALFFTRSFLHLKTKAPLLDKLIIGTIVLRSIFFLACLLVDKHLFVYKVIEIVPILLALLSGVYVWRKGYHPARFFVAGYSFILIGFLIRLIKRVIVINLPFGPANFYSLSFCLLVEMLFVSFAISDNVRILKRKKEKAQKRIILELQHKHTLKDDLNRQLEIKVQDRTREVVEKSAIIEKKNQELMEQAQEISRMNALLQMDNAVLHTNIEEVTQARVMSKEVNFDEFSRIYPDNNACFKFLAHLKWENGFKCLKCGHETAFNGHTPYSKRCASCDYDESVTTNTIFHKTKIPINKAFYLVYLLYSTQGKISSYKLSEVLEIRQATCWSYSAKILKVMDERKKELRNAGEKGWSRLVLE</sequence>
<feature type="transmembrane region" description="Helical" evidence="1">
    <location>
        <begin position="258"/>
        <end position="279"/>
    </location>
</feature>
<dbReference type="InterPro" id="IPR011622">
    <property type="entry name" value="7TMR_DISM_rcpt_extracell_dom2"/>
</dbReference>
<organism evidence="4 5">
    <name type="scientific">Mucilaginibacter gracilis</name>
    <dbReference type="NCBI Taxonomy" id="423350"/>
    <lineage>
        <taxon>Bacteria</taxon>
        <taxon>Pseudomonadati</taxon>
        <taxon>Bacteroidota</taxon>
        <taxon>Sphingobacteriia</taxon>
        <taxon>Sphingobacteriales</taxon>
        <taxon>Sphingobacteriaceae</taxon>
        <taxon>Mucilaginibacter</taxon>
    </lineage>
</organism>
<keyword evidence="1" id="KW-1133">Transmembrane helix</keyword>
<keyword evidence="5" id="KW-1185">Reference proteome</keyword>
<evidence type="ECO:0000256" key="1">
    <source>
        <dbReference type="SAM" id="Phobius"/>
    </source>
</evidence>